<accession>A0A316LZR0</accession>
<evidence type="ECO:0000313" key="1">
    <source>
        <dbReference type="EMBL" id="PWL51782.1"/>
    </source>
</evidence>
<comment type="caution">
    <text evidence="1">The sequence shown here is derived from an EMBL/GenBank/DDBJ whole genome shotgun (WGS) entry which is preliminary data.</text>
</comment>
<proteinExistence type="predicted"/>
<name>A0A316LZR0_9CLOT</name>
<dbReference type="InterPro" id="IPR056982">
    <property type="entry name" value="Phage_ProQ_C-like"/>
</dbReference>
<dbReference type="Proteomes" id="UP000246114">
    <property type="component" value="Unassembled WGS sequence"/>
</dbReference>
<sequence>MNKITKGQEIWFWSQICGVSKTTVKSVGRKYITIKTWDLKFDKDTLREVNYRGVASFLILDIDKYRMNQEYKMKINKLKNIKWECVEREDFDKIYNILKDYD</sequence>
<dbReference type="AlphaFoldDB" id="A0A316LZR0"/>
<protein>
    <submittedName>
        <fullName evidence="1">Uncharacterized protein</fullName>
    </submittedName>
</protein>
<evidence type="ECO:0000313" key="2">
    <source>
        <dbReference type="Proteomes" id="UP000246114"/>
    </source>
</evidence>
<dbReference type="RefSeq" id="WP_168972096.1">
    <property type="nucleotide sequence ID" value="NZ_JABAGG010000006.1"/>
</dbReference>
<dbReference type="Pfam" id="PF24203">
    <property type="entry name" value="Phage_ProQ_C_like"/>
    <property type="match status" value="1"/>
</dbReference>
<reference evidence="1 2" key="1">
    <citation type="submission" date="2018-03" db="EMBL/GenBank/DDBJ databases">
        <title>The uncultured portion of the human microbiome is neutrally assembled.</title>
        <authorList>
            <person name="Jeraldo P."/>
            <person name="Boardman L."/>
            <person name="White B.A."/>
            <person name="Nelson H."/>
            <person name="Goldenfeld N."/>
            <person name="Chia N."/>
        </authorList>
    </citation>
    <scope>NUCLEOTIDE SEQUENCE [LARGE SCALE GENOMIC DNA]</scope>
    <source>
        <strain evidence="1">CIM:MAG 903</strain>
    </source>
</reference>
<dbReference type="EMBL" id="QAMZ01000053">
    <property type="protein sequence ID" value="PWL51782.1"/>
    <property type="molecule type" value="Genomic_DNA"/>
</dbReference>
<gene>
    <name evidence="1" type="ORF">DBY38_12615</name>
</gene>
<organism evidence="1 2">
    <name type="scientific">Clostridium cadaveris</name>
    <dbReference type="NCBI Taxonomy" id="1529"/>
    <lineage>
        <taxon>Bacteria</taxon>
        <taxon>Bacillati</taxon>
        <taxon>Bacillota</taxon>
        <taxon>Clostridia</taxon>
        <taxon>Eubacteriales</taxon>
        <taxon>Clostridiaceae</taxon>
        <taxon>Clostridium</taxon>
    </lineage>
</organism>